<dbReference type="EMBL" id="CP080034">
    <property type="protein sequence ID" value="QYC10825.1"/>
    <property type="molecule type" value="Genomic_DNA"/>
</dbReference>
<evidence type="ECO:0000256" key="5">
    <source>
        <dbReference type="ARBA" id="ARBA00022989"/>
    </source>
</evidence>
<feature type="transmembrane region" description="Helical" evidence="7">
    <location>
        <begin position="221"/>
        <end position="243"/>
    </location>
</feature>
<feature type="transmembrane region" description="Helical" evidence="7">
    <location>
        <begin position="133"/>
        <end position="153"/>
    </location>
</feature>
<feature type="transmembrane region" description="Helical" evidence="7">
    <location>
        <begin position="346"/>
        <end position="368"/>
    </location>
</feature>
<comment type="subcellular location">
    <subcellularLocation>
        <location evidence="1">Cell membrane</location>
        <topology evidence="1">Multi-pass membrane protein</topology>
    </subcellularLocation>
</comment>
<accession>A0ABX8TKA4</accession>
<organism evidence="8 9">
    <name type="scientific">Brevundimonas nasdae</name>
    <dbReference type="NCBI Taxonomy" id="172043"/>
    <lineage>
        <taxon>Bacteria</taxon>
        <taxon>Pseudomonadati</taxon>
        <taxon>Pseudomonadota</taxon>
        <taxon>Alphaproteobacteria</taxon>
        <taxon>Caulobacterales</taxon>
        <taxon>Caulobacteraceae</taxon>
        <taxon>Brevundimonas</taxon>
    </lineage>
</organism>
<feature type="transmembrane region" description="Helical" evidence="7">
    <location>
        <begin position="255"/>
        <end position="272"/>
    </location>
</feature>
<keyword evidence="6 7" id="KW-0472">Membrane</keyword>
<dbReference type="PANTHER" id="PTHR30106:SF2">
    <property type="entry name" value="UPF0324 INNER MEMBRANE PROTEIN YEIH"/>
    <property type="match status" value="1"/>
</dbReference>
<dbReference type="PANTHER" id="PTHR30106">
    <property type="entry name" value="INNER MEMBRANE PROTEIN YEIH-RELATED"/>
    <property type="match status" value="1"/>
</dbReference>
<reference evidence="8 9" key="1">
    <citation type="submission" date="2021-07" db="EMBL/GenBank/DDBJ databases">
        <title>Isolation and characterization of bacteria from a gold mining with a capacity of golden bioaccumulation.</title>
        <authorList>
            <person name="Yang X.J."/>
        </authorList>
    </citation>
    <scope>NUCLEOTIDE SEQUENCE [LARGE SCALE GENOMIC DNA]</scope>
    <source>
        <strain evidence="8 9">Au29</strain>
    </source>
</reference>
<keyword evidence="4 7" id="KW-0812">Transmembrane</keyword>
<dbReference type="Pfam" id="PF03601">
    <property type="entry name" value="Cons_hypoth698"/>
    <property type="match status" value="1"/>
</dbReference>
<feature type="transmembrane region" description="Helical" evidence="7">
    <location>
        <begin position="69"/>
        <end position="86"/>
    </location>
</feature>
<dbReference type="Proteomes" id="UP000824334">
    <property type="component" value="Chromosome"/>
</dbReference>
<feature type="transmembrane region" description="Helical" evidence="7">
    <location>
        <begin position="160"/>
        <end position="183"/>
    </location>
</feature>
<evidence type="ECO:0000256" key="1">
    <source>
        <dbReference type="ARBA" id="ARBA00004651"/>
    </source>
</evidence>
<evidence type="ECO:0000313" key="9">
    <source>
        <dbReference type="Proteomes" id="UP000824334"/>
    </source>
</evidence>
<evidence type="ECO:0000256" key="7">
    <source>
        <dbReference type="SAM" id="Phobius"/>
    </source>
</evidence>
<feature type="transmembrane region" description="Helical" evidence="7">
    <location>
        <begin position="189"/>
        <end position="214"/>
    </location>
</feature>
<gene>
    <name evidence="8" type="ORF">KWG56_02085</name>
</gene>
<evidence type="ECO:0000256" key="2">
    <source>
        <dbReference type="ARBA" id="ARBA00007977"/>
    </source>
</evidence>
<name>A0ABX8TKA4_9CAUL</name>
<feature type="transmembrane region" description="Helical" evidence="7">
    <location>
        <begin position="284"/>
        <end position="304"/>
    </location>
</feature>
<keyword evidence="3" id="KW-1003">Cell membrane</keyword>
<feature type="transmembrane region" description="Helical" evidence="7">
    <location>
        <begin position="316"/>
        <end position="334"/>
    </location>
</feature>
<keyword evidence="9" id="KW-1185">Reference proteome</keyword>
<evidence type="ECO:0000313" key="8">
    <source>
        <dbReference type="EMBL" id="QYC10825.1"/>
    </source>
</evidence>
<protein>
    <submittedName>
        <fullName evidence="8">Sulfate exporter family transporter</fullName>
    </submittedName>
</protein>
<proteinExistence type="inferred from homology"/>
<dbReference type="InterPro" id="IPR018383">
    <property type="entry name" value="UPF0324_pro"/>
</dbReference>
<dbReference type="RefSeq" id="WP_219353549.1">
    <property type="nucleotide sequence ID" value="NZ_CP080034.1"/>
</dbReference>
<sequence length="370" mass="37671">MTITIRWTAVDAGRISMGMKSAALPTPESTPRFESAMAFARSIRPGLLLCLLVTLAAIGLTSIERDLIGHVWLEPLVLAILLGAAVRTAWTPDARFKAGVDFSAKTLLEIAVVLLGASVSAATLSALGLPFVFGIFALVALAIIVGFGVGRVLGLNQRMALLVACGNAICGNSAIAAVAPVINADGEEVAASIAFTAVLGVIVVLALPLLGGLIHMSELQYGALAGLTVYAVPQVLAAAAPFGAAATQTGTVVKLVRVLMLGPVILALSLIAGRKAPDAKGPGLHRLLPWFIIGFLAMIGLRSFDLIPQAALPPMSAASGLLTVVAMAALGLQTDIRAVARAGGKVIAAVVVSLGALVLLSLGLIRLLGL</sequence>
<evidence type="ECO:0000256" key="3">
    <source>
        <dbReference type="ARBA" id="ARBA00022475"/>
    </source>
</evidence>
<feature type="transmembrane region" description="Helical" evidence="7">
    <location>
        <begin position="46"/>
        <end position="63"/>
    </location>
</feature>
<comment type="similarity">
    <text evidence="2">Belongs to the UPF0324 family.</text>
</comment>
<evidence type="ECO:0000256" key="4">
    <source>
        <dbReference type="ARBA" id="ARBA00022692"/>
    </source>
</evidence>
<feature type="transmembrane region" description="Helical" evidence="7">
    <location>
        <begin position="107"/>
        <end position="127"/>
    </location>
</feature>
<evidence type="ECO:0000256" key="6">
    <source>
        <dbReference type="ARBA" id="ARBA00023136"/>
    </source>
</evidence>
<keyword evidence="5 7" id="KW-1133">Transmembrane helix</keyword>
<dbReference type="GeneID" id="94374036"/>